<feature type="region of interest" description="Disordered" evidence="1">
    <location>
        <begin position="95"/>
        <end position="114"/>
    </location>
</feature>
<reference evidence="2" key="1">
    <citation type="submission" date="2023-03" db="EMBL/GenBank/DDBJ databases">
        <title>Massive genome expansion in bonnet fungi (Mycena s.s.) driven by repeated elements and novel gene families across ecological guilds.</title>
        <authorList>
            <consortium name="Lawrence Berkeley National Laboratory"/>
            <person name="Harder C.B."/>
            <person name="Miyauchi S."/>
            <person name="Viragh M."/>
            <person name="Kuo A."/>
            <person name="Thoen E."/>
            <person name="Andreopoulos B."/>
            <person name="Lu D."/>
            <person name="Skrede I."/>
            <person name="Drula E."/>
            <person name="Henrissat B."/>
            <person name="Morin E."/>
            <person name="Kohler A."/>
            <person name="Barry K."/>
            <person name="LaButti K."/>
            <person name="Morin E."/>
            <person name="Salamov A."/>
            <person name="Lipzen A."/>
            <person name="Mereny Z."/>
            <person name="Hegedus B."/>
            <person name="Baldrian P."/>
            <person name="Stursova M."/>
            <person name="Weitz H."/>
            <person name="Taylor A."/>
            <person name="Grigoriev I.V."/>
            <person name="Nagy L.G."/>
            <person name="Martin F."/>
            <person name="Kauserud H."/>
        </authorList>
    </citation>
    <scope>NUCLEOTIDE SEQUENCE</scope>
    <source>
        <strain evidence="2">CBHHK173m</strain>
    </source>
</reference>
<evidence type="ECO:0000313" key="2">
    <source>
        <dbReference type="EMBL" id="KAJ7102627.1"/>
    </source>
</evidence>
<dbReference type="AlphaFoldDB" id="A0AAD6UJU1"/>
<name>A0AAD6UJU1_9AGAR</name>
<feature type="compositionally biased region" description="Polar residues" evidence="1">
    <location>
        <begin position="242"/>
        <end position="251"/>
    </location>
</feature>
<comment type="caution">
    <text evidence="2">The sequence shown here is derived from an EMBL/GenBank/DDBJ whole genome shotgun (WGS) entry which is preliminary data.</text>
</comment>
<feature type="compositionally biased region" description="Low complexity" evidence="1">
    <location>
        <begin position="1"/>
        <end position="23"/>
    </location>
</feature>
<feature type="region of interest" description="Disordered" evidence="1">
    <location>
        <begin position="216"/>
        <end position="279"/>
    </location>
</feature>
<proteinExistence type="predicted"/>
<feature type="compositionally biased region" description="Basic and acidic residues" evidence="1">
    <location>
        <begin position="26"/>
        <end position="55"/>
    </location>
</feature>
<keyword evidence="3" id="KW-1185">Reference proteome</keyword>
<organism evidence="2 3">
    <name type="scientific">Mycena belliarum</name>
    <dbReference type="NCBI Taxonomy" id="1033014"/>
    <lineage>
        <taxon>Eukaryota</taxon>
        <taxon>Fungi</taxon>
        <taxon>Dikarya</taxon>
        <taxon>Basidiomycota</taxon>
        <taxon>Agaricomycotina</taxon>
        <taxon>Agaricomycetes</taxon>
        <taxon>Agaricomycetidae</taxon>
        <taxon>Agaricales</taxon>
        <taxon>Marasmiineae</taxon>
        <taxon>Mycenaceae</taxon>
        <taxon>Mycena</taxon>
    </lineage>
</organism>
<gene>
    <name evidence="2" type="ORF">B0H15DRAFT_986028</name>
</gene>
<dbReference type="EMBL" id="JARJCN010000003">
    <property type="protein sequence ID" value="KAJ7102627.1"/>
    <property type="molecule type" value="Genomic_DNA"/>
</dbReference>
<feature type="region of interest" description="Disordered" evidence="1">
    <location>
        <begin position="1"/>
        <end position="73"/>
    </location>
</feature>
<feature type="region of interest" description="Disordered" evidence="1">
    <location>
        <begin position="413"/>
        <end position="439"/>
    </location>
</feature>
<protein>
    <submittedName>
        <fullName evidence="2">Uncharacterized protein</fullName>
    </submittedName>
</protein>
<evidence type="ECO:0000313" key="3">
    <source>
        <dbReference type="Proteomes" id="UP001222325"/>
    </source>
</evidence>
<sequence length="529" mass="57815">MPAAPDVPEAPEATPEAPVTTEAIPEEPREQAREPEIKREKTTDRVKREEEEKRVAAAPGTMANPIDLDDNDNDMPTIEYAGPSEVVKVEPRKEGVGPEVRCQGMPPDQPIRRPGTVTYHRPPPLLHPHSSRMVARGHPRSLWSLQSCGCPGRAAAPVPQSFRFRGRSGCAATPVILAIPVTQPPRSHRRSDRMFAPVVRSLRSWFRLPRLLLRPGPAQSRFRSPHGPAVLRPGLQPPSPHTTPRSGTSASVGPPEASVPTQRMPPTQSPIFPLPLPPPPCHRPRERYLREGSRAFPHPIELQLYTGRGLLPYRLAPDTTTSSGSRQTRQLGVAVHPPIPSDPASSIPSPCCPAPPFDRLAPRLLRSRFRPTRPAVPRPRLLLAMTPAPPRSRGRSSHAVAPVVPVAQPLRSFRSRGRSGHSGCAVTPDTPVAQPLRSRPRFRFRFRARNSDPQGLLPPGRSRGAPRVGCEVCYVTGPPVRWPPGPSGLRPTHLSANSDHFPSPSGLDPLIRPFPPDDHLVATCPTPCN</sequence>
<evidence type="ECO:0000256" key="1">
    <source>
        <dbReference type="SAM" id="MobiDB-lite"/>
    </source>
</evidence>
<accession>A0AAD6UJU1</accession>
<dbReference type="Proteomes" id="UP001222325">
    <property type="component" value="Unassembled WGS sequence"/>
</dbReference>